<gene>
    <name evidence="1" type="ORF">AsFPU1_4322</name>
</gene>
<evidence type="ECO:0000313" key="1">
    <source>
        <dbReference type="EMBL" id="GBF82888.1"/>
    </source>
</evidence>
<reference evidence="2" key="1">
    <citation type="submission" date="2017-05" db="EMBL/GenBank/DDBJ databases">
        <title>Physiological properties and genetic analysis related to exopolysaccharide production of fresh-water unicellular cyanobacterium Aphanothece sacrum, Suizenji Nori, that has been cultured as a food source in Japan.</title>
        <authorList>
            <person name="Kanesaki Y."/>
            <person name="Yoshikawa S."/>
            <person name="Ohki K."/>
        </authorList>
    </citation>
    <scope>NUCLEOTIDE SEQUENCE [LARGE SCALE GENOMIC DNA]</scope>
    <source>
        <strain evidence="2">FPU1</strain>
    </source>
</reference>
<accession>A0A401INT1</accession>
<protein>
    <recommendedName>
        <fullName evidence="3">DUF2808 domain-containing protein</fullName>
    </recommendedName>
</protein>
<keyword evidence="2" id="KW-1185">Reference proteome</keyword>
<name>A0A401INT1_APHSA</name>
<evidence type="ECO:0008006" key="3">
    <source>
        <dbReference type="Google" id="ProtNLM"/>
    </source>
</evidence>
<dbReference type="Proteomes" id="UP000287247">
    <property type="component" value="Unassembled WGS sequence"/>
</dbReference>
<dbReference type="AlphaFoldDB" id="A0A401INT1"/>
<dbReference type="EMBL" id="BDQK01000017">
    <property type="protein sequence ID" value="GBF82888.1"/>
    <property type="molecule type" value="Genomic_DNA"/>
</dbReference>
<dbReference type="Pfam" id="PF10989">
    <property type="entry name" value="DUF2808"/>
    <property type="match status" value="1"/>
</dbReference>
<proteinExistence type="predicted"/>
<dbReference type="InterPro" id="IPR021256">
    <property type="entry name" value="DUF2808"/>
</dbReference>
<evidence type="ECO:0000313" key="2">
    <source>
        <dbReference type="Proteomes" id="UP000287247"/>
    </source>
</evidence>
<organism evidence="1 2">
    <name type="scientific">Aphanothece sacrum FPU1</name>
    <dbReference type="NCBI Taxonomy" id="1920663"/>
    <lineage>
        <taxon>Bacteria</taxon>
        <taxon>Bacillati</taxon>
        <taxon>Cyanobacteriota</taxon>
        <taxon>Cyanophyceae</taxon>
        <taxon>Oscillatoriophycideae</taxon>
        <taxon>Chroococcales</taxon>
        <taxon>Aphanothecaceae</taxon>
        <taxon>Aphanothece</taxon>
    </lineage>
</organism>
<dbReference type="OrthoDB" id="423147at2"/>
<comment type="caution">
    <text evidence="1">The sequence shown here is derived from an EMBL/GenBank/DDBJ whole genome shotgun (WGS) entry which is preliminary data.</text>
</comment>
<sequence>MKKLLEITSILLICASPILAVELGNGITIFNKSPRLIDMVTTLSSIRAWGANYYVTIELPKNVGESLQKLTIKQSQGAEIISYDLTETLAFEGTPLNRGNSLTVAKAKQNLDTNEITIILDPPVPPGNTITVGLKPKINPEIGGVYLFGITAYPTGEKPQGLYLGPGRLRFYQHSDRFP</sequence>
<dbReference type="RefSeq" id="WP_124976240.1">
    <property type="nucleotide sequence ID" value="NZ_BDQK01000017.1"/>
</dbReference>